<accession>W7JM68</accession>
<feature type="domain" description="Protein kinase" evidence="3">
    <location>
        <begin position="611"/>
        <end position="828"/>
    </location>
</feature>
<feature type="compositionally biased region" description="Basic residues" evidence="2">
    <location>
        <begin position="511"/>
        <end position="523"/>
    </location>
</feature>
<name>W7JM68_PLAFO</name>
<dbReference type="Proteomes" id="UP000030673">
    <property type="component" value="Unassembled WGS sequence"/>
</dbReference>
<dbReference type="GO" id="GO:0005524">
    <property type="term" value="F:ATP binding"/>
    <property type="evidence" value="ECO:0007669"/>
    <property type="project" value="InterPro"/>
</dbReference>
<organism evidence="4 5">
    <name type="scientific">Plasmodium falciparum (isolate NF54)</name>
    <dbReference type="NCBI Taxonomy" id="5843"/>
    <lineage>
        <taxon>Eukaryota</taxon>
        <taxon>Sar</taxon>
        <taxon>Alveolata</taxon>
        <taxon>Apicomplexa</taxon>
        <taxon>Aconoidasida</taxon>
        <taxon>Haemosporida</taxon>
        <taxon>Plasmodiidae</taxon>
        <taxon>Plasmodium</taxon>
        <taxon>Plasmodium (Laverania)</taxon>
    </lineage>
</organism>
<gene>
    <name evidence="4" type="ORF">PFNF54_05627</name>
</gene>
<dbReference type="PROSITE" id="PS00108">
    <property type="entry name" value="PROTEIN_KINASE_ST"/>
    <property type="match status" value="1"/>
</dbReference>
<evidence type="ECO:0000313" key="5">
    <source>
        <dbReference type="Proteomes" id="UP000030673"/>
    </source>
</evidence>
<feature type="coiled-coil region" evidence="1">
    <location>
        <begin position="293"/>
        <end position="320"/>
    </location>
</feature>
<dbReference type="InterPro" id="IPR000719">
    <property type="entry name" value="Prot_kinase_dom"/>
</dbReference>
<evidence type="ECO:0000256" key="1">
    <source>
        <dbReference type="SAM" id="Coils"/>
    </source>
</evidence>
<dbReference type="InterPro" id="IPR011009">
    <property type="entry name" value="Kinase-like_dom_sf"/>
</dbReference>
<evidence type="ECO:0000313" key="4">
    <source>
        <dbReference type="EMBL" id="EWC85963.1"/>
    </source>
</evidence>
<dbReference type="OMA" id="FFLKIWE"/>
<dbReference type="PANTHER" id="PTHR44329:SF260">
    <property type="entry name" value="PROTEIN KINASE DOMAIN-CONTAINING PROTEIN"/>
    <property type="match status" value="1"/>
</dbReference>
<keyword evidence="4" id="KW-0723">Serine/threonine-protein kinase</keyword>
<reference evidence="4 5" key="1">
    <citation type="submission" date="2013-02" db="EMBL/GenBank/DDBJ databases">
        <title>The Genome Sequence of Plasmodium falciparum NF54.</title>
        <authorList>
            <consortium name="The Broad Institute Genome Sequencing Platform"/>
            <consortium name="The Broad Institute Genome Sequencing Center for Infectious Disease"/>
            <person name="Neafsey D."/>
            <person name="Cheeseman I."/>
            <person name="Volkman S."/>
            <person name="Adams J."/>
            <person name="Walker B."/>
            <person name="Young S.K."/>
            <person name="Zeng Q."/>
            <person name="Gargeya S."/>
            <person name="Fitzgerald M."/>
            <person name="Haas B."/>
            <person name="Abouelleil A."/>
            <person name="Alvarado L."/>
            <person name="Arachchi H.M."/>
            <person name="Berlin A.M."/>
            <person name="Chapman S.B."/>
            <person name="Dewar J."/>
            <person name="Goldberg J."/>
            <person name="Griggs A."/>
            <person name="Gujja S."/>
            <person name="Hansen M."/>
            <person name="Howarth C."/>
            <person name="Imamovic A."/>
            <person name="Larimer J."/>
            <person name="McCowan C."/>
            <person name="Murphy C."/>
            <person name="Neiman D."/>
            <person name="Pearson M."/>
            <person name="Priest M."/>
            <person name="Roberts A."/>
            <person name="Saif S."/>
            <person name="Shea T."/>
            <person name="Sisk P."/>
            <person name="Sykes S."/>
            <person name="Wortman J."/>
            <person name="Nusbaum C."/>
            <person name="Birren B."/>
        </authorList>
    </citation>
    <scope>NUCLEOTIDE SEQUENCE [LARGE SCALE GENOMIC DNA]</scope>
    <source>
        <strain evidence="4 5">NF54</strain>
    </source>
</reference>
<dbReference type="InterPro" id="IPR051681">
    <property type="entry name" value="Ser/Thr_Kinases-Pseudokinases"/>
</dbReference>
<dbReference type="PROSITE" id="PS50011">
    <property type="entry name" value="PROTEIN_KINASE_DOM"/>
    <property type="match status" value="1"/>
</dbReference>
<evidence type="ECO:0000259" key="3">
    <source>
        <dbReference type="PROSITE" id="PS50011"/>
    </source>
</evidence>
<protein>
    <submittedName>
        <fullName evidence="4">Serine/threonine protein kinase</fullName>
    </submittedName>
</protein>
<dbReference type="SMART" id="SM00220">
    <property type="entry name" value="S_TKc"/>
    <property type="match status" value="1"/>
</dbReference>
<dbReference type="InterPro" id="IPR008271">
    <property type="entry name" value="Ser/Thr_kinase_AS"/>
</dbReference>
<dbReference type="EMBL" id="KE123882">
    <property type="protein sequence ID" value="EWC85963.1"/>
    <property type="molecule type" value="Genomic_DNA"/>
</dbReference>
<keyword evidence="4" id="KW-0418">Kinase</keyword>
<feature type="region of interest" description="Disordered" evidence="2">
    <location>
        <begin position="487"/>
        <end position="561"/>
    </location>
</feature>
<keyword evidence="5" id="KW-1185">Reference proteome</keyword>
<keyword evidence="1" id="KW-0175">Coiled coil</keyword>
<sequence>MNTDISENNDTNIYNATTEHEKLYSIHSTMKKKNYELINNSDETYNYISHHNLKDFNNDVITTIQNDDKDTINYHKNDEKIKHVEREEDNINKTHIEMLRKLKSNQEINLKRGEEINKNVCTFLYDDFILSKKKKGLNKIINKLSLNTFNLYFRKHSNCYIQVPPVLNLLRGDIDDILIGLKYLFDNIDEINFLILNFLNKLKKKKKIQKNKVLLHLIDFILNKLFENNLNYRYKKTCILDFYDNLMFNKNTFFESEIINTAKKEVRNVKNVLIKIKKIEHLVDKLIKYDKENIIVEDKNEETKEKKKCAQNKLNMTYEQQGGEGKEYYLDEDKTGDSQHNEHVDNENIKCIKKKSNNQDINIYLEMNQRGINNDHINDDHINDDHINDDHINDDHINDDHINDDHINDDHINNDHINNDHINNDHINNDHINNDHINNTLKNKLNEKCFLQKDNYINSREKLKKGLIKRKYNELTNEEKLKHCKHKNELENYPNMRKTFSQIFSSEERERKRKRKEKRKKQTNTKDDVDRKDKSDKDNKNYENNTNDKSDKNEDEISSQKDSDESIKTFYFEEFDFNFVLLGSVKKGSDRHKSLLIWENNNEVINIEDYFIFEKKLGMGGFGEVWKVKLKNGTDLHTSFFYSDIKNTSTFALKILDMNEFNLNESIIMREKAHTNIIKIYCVFKGYQILINRQRENEKKESLCFLLELADTSLEKLFCDKRTVYNLNFVRLTLLEIANIMSYIHKPNIKQEFYIYRDLKPDNVLIKDEFLINLLLACIDDNPFMRPTFEEISRLLFNEIIRNELEQNTRLKMMNIFNYKKKRKEIKP</sequence>
<dbReference type="GO" id="GO:0004674">
    <property type="term" value="F:protein serine/threonine kinase activity"/>
    <property type="evidence" value="ECO:0007669"/>
    <property type="project" value="UniProtKB-KW"/>
</dbReference>
<proteinExistence type="predicted"/>
<keyword evidence="4" id="KW-0808">Transferase</keyword>
<dbReference type="AlphaFoldDB" id="W7JM68"/>
<evidence type="ECO:0000256" key="2">
    <source>
        <dbReference type="SAM" id="MobiDB-lite"/>
    </source>
</evidence>
<dbReference type="Gene3D" id="1.10.510.10">
    <property type="entry name" value="Transferase(Phosphotransferase) domain 1"/>
    <property type="match status" value="1"/>
</dbReference>
<dbReference type="PANTHER" id="PTHR44329">
    <property type="entry name" value="SERINE/THREONINE-PROTEIN KINASE TNNI3K-RELATED"/>
    <property type="match status" value="1"/>
</dbReference>
<feature type="compositionally biased region" description="Basic and acidic residues" evidence="2">
    <location>
        <begin position="524"/>
        <end position="552"/>
    </location>
</feature>
<dbReference type="SUPFAM" id="SSF56112">
    <property type="entry name" value="Protein kinase-like (PK-like)"/>
    <property type="match status" value="1"/>
</dbReference>